<keyword evidence="2" id="KW-0732">Signal</keyword>
<keyword evidence="1" id="KW-1133">Transmembrane helix</keyword>
<dbReference type="EMBL" id="CAXITT010000655">
    <property type="protein sequence ID" value="CAL1544890.1"/>
    <property type="molecule type" value="Genomic_DNA"/>
</dbReference>
<keyword evidence="4" id="KW-1185">Reference proteome</keyword>
<keyword evidence="1" id="KW-0812">Transmembrane</keyword>
<gene>
    <name evidence="3" type="ORF">GSLYS_00018373001</name>
</gene>
<evidence type="ECO:0000256" key="1">
    <source>
        <dbReference type="SAM" id="Phobius"/>
    </source>
</evidence>
<keyword evidence="1" id="KW-0472">Membrane</keyword>
<feature type="chain" id="PRO_5043740998" evidence="2">
    <location>
        <begin position="24"/>
        <end position="302"/>
    </location>
</feature>
<dbReference type="Proteomes" id="UP001497497">
    <property type="component" value="Unassembled WGS sequence"/>
</dbReference>
<evidence type="ECO:0000256" key="2">
    <source>
        <dbReference type="SAM" id="SignalP"/>
    </source>
</evidence>
<organism evidence="3 4">
    <name type="scientific">Lymnaea stagnalis</name>
    <name type="common">Great pond snail</name>
    <name type="synonym">Helix stagnalis</name>
    <dbReference type="NCBI Taxonomy" id="6523"/>
    <lineage>
        <taxon>Eukaryota</taxon>
        <taxon>Metazoa</taxon>
        <taxon>Spiralia</taxon>
        <taxon>Lophotrochozoa</taxon>
        <taxon>Mollusca</taxon>
        <taxon>Gastropoda</taxon>
        <taxon>Heterobranchia</taxon>
        <taxon>Euthyneura</taxon>
        <taxon>Panpulmonata</taxon>
        <taxon>Hygrophila</taxon>
        <taxon>Lymnaeoidea</taxon>
        <taxon>Lymnaeidae</taxon>
        <taxon>Lymnaea</taxon>
    </lineage>
</organism>
<dbReference type="Gene3D" id="2.170.300.10">
    <property type="entry name" value="Tie2 ligand-binding domain superfamily"/>
    <property type="match status" value="1"/>
</dbReference>
<name>A0AAV2IDG0_LYMST</name>
<feature type="signal peptide" evidence="2">
    <location>
        <begin position="1"/>
        <end position="23"/>
    </location>
</feature>
<comment type="caution">
    <text evidence="3">The sequence shown here is derived from an EMBL/GenBank/DDBJ whole genome shotgun (WGS) entry which is preliminary data.</text>
</comment>
<reference evidence="3 4" key="1">
    <citation type="submission" date="2024-04" db="EMBL/GenBank/DDBJ databases">
        <authorList>
            <consortium name="Genoscope - CEA"/>
            <person name="William W."/>
        </authorList>
    </citation>
    <scope>NUCLEOTIDE SEQUENCE [LARGE SCALE GENOMIC DNA]</scope>
</reference>
<sequence length="302" mass="33187">MTLIGSWYFFIALPSVLYMSAQSCTTSGVFKNWFGANCQYKCHCKNDVACNVTNGDCPNGCDIGWFGPACQYADLAKTSQLTLIGGTSQDNTKITDGDDTTCTSLTGSSFYLYVTWASKIYFTWLRIIISNGELQKEIISIKFPDDATTQNVECQNVFVDKITMDIYCTISKPIQGIVLNGSSVNTLCSLYISKDCGEVLASGIGIGIGVMIAADIIIGIVICIWFKRRQKPPLIQRDTTVRRYDHVNPIQQNEHPYDTVDKSGDAYDLIEDVVSFNKYNNSVVTDTSKTSHTNTGGSSVSS</sequence>
<evidence type="ECO:0000313" key="3">
    <source>
        <dbReference type="EMBL" id="CAL1544890.1"/>
    </source>
</evidence>
<dbReference type="AlphaFoldDB" id="A0AAV2IDG0"/>
<feature type="transmembrane region" description="Helical" evidence="1">
    <location>
        <begin position="199"/>
        <end position="226"/>
    </location>
</feature>
<protein>
    <submittedName>
        <fullName evidence="3">Uncharacterized protein</fullName>
    </submittedName>
</protein>
<proteinExistence type="predicted"/>
<evidence type="ECO:0000313" key="4">
    <source>
        <dbReference type="Proteomes" id="UP001497497"/>
    </source>
</evidence>
<accession>A0AAV2IDG0</accession>